<proteinExistence type="inferred from homology"/>
<dbReference type="Proteomes" id="UP000002274">
    <property type="component" value="Chromosome"/>
</dbReference>
<comment type="similarity">
    <text evidence="1">Belongs to the carotenoid oxygenase family.</text>
</comment>
<feature type="binding site" evidence="5">
    <location>
        <position position="322"/>
    </location>
    <ligand>
        <name>Fe cation</name>
        <dbReference type="ChEBI" id="CHEBI:24875"/>
        <note>catalytic</note>
    </ligand>
</feature>
<dbReference type="GO" id="GO:0016121">
    <property type="term" value="P:carotene catabolic process"/>
    <property type="evidence" value="ECO:0007669"/>
    <property type="project" value="TreeGrafter"/>
</dbReference>
<evidence type="ECO:0000313" key="7">
    <source>
        <dbReference type="EMBL" id="ABM79242.1"/>
    </source>
</evidence>
<dbReference type="STRING" id="59922.P9303_25111"/>
<comment type="cofactor">
    <cofactor evidence="5">
        <name>Fe(2+)</name>
        <dbReference type="ChEBI" id="CHEBI:29033"/>
    </cofactor>
    <text evidence="5">Binds 1 Fe(2+) ion per subunit.</text>
</comment>
<dbReference type="PANTHER" id="PTHR10543:SF89">
    <property type="entry name" value="CAROTENOID 9,10(9',10')-CLEAVAGE DIOXYGENASE 1"/>
    <property type="match status" value="1"/>
</dbReference>
<feature type="compositionally biased region" description="Low complexity" evidence="6">
    <location>
        <begin position="1"/>
        <end position="20"/>
    </location>
</feature>
<dbReference type="EC" id="1.13.11.43" evidence="7"/>
<organism evidence="7 8">
    <name type="scientific">Prochlorococcus marinus (strain MIT 9303)</name>
    <dbReference type="NCBI Taxonomy" id="59922"/>
    <lineage>
        <taxon>Bacteria</taxon>
        <taxon>Bacillati</taxon>
        <taxon>Cyanobacteriota</taxon>
        <taxon>Cyanophyceae</taxon>
        <taxon>Synechococcales</taxon>
        <taxon>Prochlorococcaceae</taxon>
        <taxon>Prochlorococcus</taxon>
    </lineage>
</organism>
<feature type="binding site" evidence="5">
    <location>
        <position position="251"/>
    </location>
    <ligand>
        <name>Fe cation</name>
        <dbReference type="ChEBI" id="CHEBI:24875"/>
        <note>catalytic</note>
    </ligand>
</feature>
<dbReference type="HOGENOM" id="CLU_016472_6_3_3"/>
<accession>A2CCN2</accession>
<evidence type="ECO:0000256" key="3">
    <source>
        <dbReference type="ARBA" id="ARBA00023002"/>
    </source>
</evidence>
<reference evidence="7 8" key="1">
    <citation type="journal article" date="2007" name="PLoS Genet.">
        <title>Patterns and implications of gene gain and loss in the evolution of Prochlorococcus.</title>
        <authorList>
            <person name="Kettler G.C."/>
            <person name="Martiny A.C."/>
            <person name="Huang K."/>
            <person name="Zucker J."/>
            <person name="Coleman M.L."/>
            <person name="Rodrigue S."/>
            <person name="Chen F."/>
            <person name="Lapidus A."/>
            <person name="Ferriera S."/>
            <person name="Johnson J."/>
            <person name="Steglich C."/>
            <person name="Church G.M."/>
            <person name="Richardson P."/>
            <person name="Chisholm S.W."/>
        </authorList>
    </citation>
    <scope>NUCLEOTIDE SEQUENCE [LARGE SCALE GENOMIC DNA]</scope>
    <source>
        <strain evidence="7 8">MIT 9303</strain>
    </source>
</reference>
<dbReference type="GO" id="GO:0046872">
    <property type="term" value="F:metal ion binding"/>
    <property type="evidence" value="ECO:0007669"/>
    <property type="project" value="UniProtKB-KW"/>
</dbReference>
<dbReference type="AlphaFoldDB" id="A2CCN2"/>
<evidence type="ECO:0000256" key="2">
    <source>
        <dbReference type="ARBA" id="ARBA00022723"/>
    </source>
</evidence>
<keyword evidence="2 5" id="KW-0479">Metal-binding</keyword>
<dbReference type="KEGG" id="pmf:P9303_25111"/>
<dbReference type="EMBL" id="CP000554">
    <property type="protein sequence ID" value="ABM79242.1"/>
    <property type="molecule type" value="Genomic_DNA"/>
</dbReference>
<evidence type="ECO:0000256" key="5">
    <source>
        <dbReference type="PIRSR" id="PIRSR604294-1"/>
    </source>
</evidence>
<dbReference type="InterPro" id="IPR004294">
    <property type="entry name" value="Carotenoid_Oase"/>
</dbReference>
<feature type="region of interest" description="Disordered" evidence="6">
    <location>
        <begin position="1"/>
        <end position="22"/>
    </location>
</feature>
<keyword evidence="4 5" id="KW-0408">Iron</keyword>
<dbReference type="GO" id="GO:0050054">
    <property type="term" value="F:lignostilbene alpha beta-dioxygenase activity"/>
    <property type="evidence" value="ECO:0007669"/>
    <property type="project" value="UniProtKB-EC"/>
</dbReference>
<feature type="binding site" evidence="5">
    <location>
        <position position="195"/>
    </location>
    <ligand>
        <name>Fe cation</name>
        <dbReference type="ChEBI" id="CHEBI:24875"/>
        <note>catalytic</note>
    </ligand>
</feature>
<sequence length="507" mass="56224">MISLAVSTVSDSPSTVSATSIDRPGGFDRDDWASGYCNVEQELNAVSLRPLRGQIPAELQGSHYRNGPGRFERDGQWVHHPFDGDGMITAVRFSDSKATLSNRFVRTKYWQEEEKAGRFLYRGVFGTQKRGGAKANAFDVRFKNIANTQVVQLGDQLLALWEAAGPHALDPVSLETHGLSSLNGVLKPGEAFSAHPRFDPGHHGEPRMVTFGVNTGPTSKVRLMEFATQGPDAGRLISDRTDSFKGFAFLHDFAITPNWTLFLQNAINFNPLPFVLGQKGAAQCLTSKPGGQAKFWLIPRDCGTFAGQPPRIFDAPDGFVFHHLNAWEEGDELVLESIYYNDYPSIDPGEDFLSMDFDFFPEGRLEQCRINLLGKGIETKRFSERCCEFAMVNPRREGLSARYAWMAVAERETGYAPLQAIKKLDLSNGDQCLWSAAPRGFVSEPLMVPRPGSEAEDDGWLLVFVWNGERRASQLLILNANDLSEQAVLEMPITIPYGLHGSWVAAD</sequence>
<evidence type="ECO:0000256" key="4">
    <source>
        <dbReference type="ARBA" id="ARBA00023004"/>
    </source>
</evidence>
<dbReference type="BioCyc" id="PMAR59922:G1G80-2202-MONOMER"/>
<gene>
    <name evidence="7" type="ordered locus">P9303_25111</name>
</gene>
<protein>
    <submittedName>
        <fullName evidence="7">Retinal pigment epithelial membrane protein</fullName>
        <ecNumber evidence="7">1.13.11.43</ecNumber>
    </submittedName>
</protein>
<evidence type="ECO:0000313" key="8">
    <source>
        <dbReference type="Proteomes" id="UP000002274"/>
    </source>
</evidence>
<dbReference type="Pfam" id="PF03055">
    <property type="entry name" value="RPE65"/>
    <property type="match status" value="1"/>
</dbReference>
<evidence type="ECO:0000256" key="6">
    <source>
        <dbReference type="SAM" id="MobiDB-lite"/>
    </source>
</evidence>
<evidence type="ECO:0000256" key="1">
    <source>
        <dbReference type="ARBA" id="ARBA00006787"/>
    </source>
</evidence>
<dbReference type="PANTHER" id="PTHR10543">
    <property type="entry name" value="BETA-CAROTENE DIOXYGENASE"/>
    <property type="match status" value="1"/>
</dbReference>
<keyword evidence="3 7" id="KW-0560">Oxidoreductase</keyword>
<dbReference type="GO" id="GO:0010436">
    <property type="term" value="F:carotenoid dioxygenase activity"/>
    <property type="evidence" value="ECO:0007669"/>
    <property type="project" value="TreeGrafter"/>
</dbReference>
<name>A2CCN2_PROM3</name>
<feature type="binding site" evidence="5">
    <location>
        <position position="500"/>
    </location>
    <ligand>
        <name>Fe cation</name>
        <dbReference type="ChEBI" id="CHEBI:24875"/>
        <note>catalytic</note>
    </ligand>
</feature>